<dbReference type="InterPro" id="IPR007730">
    <property type="entry name" value="SPOR-like_dom"/>
</dbReference>
<dbReference type="EMBL" id="CM001368">
    <property type="protein sequence ID" value="EHJ49043.1"/>
    <property type="molecule type" value="Genomic_DNA"/>
</dbReference>
<dbReference type="PROSITE" id="PS51724">
    <property type="entry name" value="SPOR"/>
    <property type="match status" value="1"/>
</dbReference>
<feature type="compositionally biased region" description="Low complexity" evidence="1">
    <location>
        <begin position="335"/>
        <end position="353"/>
    </location>
</feature>
<dbReference type="Pfam" id="PF05036">
    <property type="entry name" value="SPOR"/>
    <property type="match status" value="1"/>
</dbReference>
<gene>
    <name evidence="3" type="ORF">DFW101_3043</name>
</gene>
<evidence type="ECO:0000256" key="1">
    <source>
        <dbReference type="SAM" id="MobiDB-lite"/>
    </source>
</evidence>
<dbReference type="HOGENOM" id="CLU_743417_0_0_7"/>
<dbReference type="SUPFAM" id="SSF110997">
    <property type="entry name" value="Sporulation related repeat"/>
    <property type="match status" value="1"/>
</dbReference>
<feature type="compositionally biased region" description="Pro residues" evidence="1">
    <location>
        <begin position="354"/>
        <end position="367"/>
    </location>
</feature>
<proteinExistence type="predicted"/>
<evidence type="ECO:0000313" key="4">
    <source>
        <dbReference type="Proteomes" id="UP000004662"/>
    </source>
</evidence>
<dbReference type="eggNOG" id="ENOG50317WC">
    <property type="taxonomic scope" value="Bacteria"/>
</dbReference>
<dbReference type="Proteomes" id="UP000004662">
    <property type="component" value="Chromosome"/>
</dbReference>
<protein>
    <submittedName>
        <fullName evidence="3">Sporulation domain-containing protein</fullName>
    </submittedName>
</protein>
<dbReference type="AlphaFoldDB" id="G7Q786"/>
<feature type="region of interest" description="Disordered" evidence="1">
    <location>
        <begin position="269"/>
        <end position="372"/>
    </location>
</feature>
<feature type="compositionally biased region" description="Low complexity" evidence="1">
    <location>
        <begin position="301"/>
        <end position="310"/>
    </location>
</feature>
<feature type="compositionally biased region" description="Pro residues" evidence="1">
    <location>
        <begin position="325"/>
        <end position="334"/>
    </location>
</feature>
<dbReference type="OrthoDB" id="5454667at2"/>
<reference evidence="4" key="1">
    <citation type="journal article" date="2015" name="Genome Announc.">
        <title>High-Quality Draft Genome Sequence of Desulfovibrio carbinoliphilus FW-101-2B, an Organic Acid-Oxidizing Sulfate-Reducing Bacterium Isolated from Uranium(VI)-Contaminated Groundwater.</title>
        <authorList>
            <person name="Ramsay B.D."/>
            <person name="Hwang C."/>
            <person name="Woo H.L."/>
            <person name="Carroll S.L."/>
            <person name="Lucas S."/>
            <person name="Han J."/>
            <person name="Lapidus A.L."/>
            <person name="Cheng J.F."/>
            <person name="Goodwin L.A."/>
            <person name="Pitluck S."/>
            <person name="Peters L."/>
            <person name="Chertkov O."/>
            <person name="Held B."/>
            <person name="Detter J.C."/>
            <person name="Han C.S."/>
            <person name="Tapia R."/>
            <person name="Land M.L."/>
            <person name="Hauser L.J."/>
            <person name="Kyrpides N.C."/>
            <person name="Ivanova N.N."/>
            <person name="Mikhailova N."/>
            <person name="Pagani I."/>
            <person name="Woyke T."/>
            <person name="Arkin A.P."/>
            <person name="Dehal P."/>
            <person name="Chivian D."/>
            <person name="Criddle C.S."/>
            <person name="Wu W."/>
            <person name="Chakraborty R."/>
            <person name="Hazen T.C."/>
            <person name="Fields M.W."/>
        </authorList>
    </citation>
    <scope>NUCLEOTIDE SEQUENCE [LARGE SCALE GENOMIC DNA]</scope>
    <source>
        <strain evidence="4">FW-101-2B</strain>
    </source>
</reference>
<feature type="domain" description="SPOR" evidence="2">
    <location>
        <begin position="374"/>
        <end position="453"/>
    </location>
</feature>
<accession>G7Q786</accession>
<feature type="compositionally biased region" description="Pro residues" evidence="1">
    <location>
        <begin position="274"/>
        <end position="300"/>
    </location>
</feature>
<feature type="compositionally biased region" description="Pro residues" evidence="1">
    <location>
        <begin position="208"/>
        <end position="238"/>
    </location>
</feature>
<dbReference type="RefSeq" id="WP_009182395.1">
    <property type="nucleotide sequence ID" value="NZ_CM001368.1"/>
</dbReference>
<dbReference type="Gene3D" id="3.30.70.1070">
    <property type="entry name" value="Sporulation related repeat"/>
    <property type="match status" value="1"/>
</dbReference>
<keyword evidence="4" id="KW-1185">Reference proteome</keyword>
<name>G7Q786_9BACT</name>
<dbReference type="GO" id="GO:0042834">
    <property type="term" value="F:peptidoglycan binding"/>
    <property type="evidence" value="ECO:0007669"/>
    <property type="project" value="InterPro"/>
</dbReference>
<feature type="region of interest" description="Disordered" evidence="1">
    <location>
        <begin position="174"/>
        <end position="238"/>
    </location>
</feature>
<evidence type="ECO:0000313" key="3">
    <source>
        <dbReference type="EMBL" id="EHJ49043.1"/>
    </source>
</evidence>
<evidence type="ECO:0000259" key="2">
    <source>
        <dbReference type="PROSITE" id="PS51724"/>
    </source>
</evidence>
<dbReference type="STRING" id="694327.DFW101_3043"/>
<dbReference type="InterPro" id="IPR036680">
    <property type="entry name" value="SPOR-like_sf"/>
</dbReference>
<organism evidence="3 4">
    <name type="scientific">Solidesulfovibrio carbinoliphilus subsp. oakridgensis</name>
    <dbReference type="NCBI Taxonomy" id="694327"/>
    <lineage>
        <taxon>Bacteria</taxon>
        <taxon>Pseudomonadati</taxon>
        <taxon>Thermodesulfobacteriota</taxon>
        <taxon>Desulfovibrionia</taxon>
        <taxon>Desulfovibrionales</taxon>
        <taxon>Desulfovibrionaceae</taxon>
        <taxon>Solidesulfovibrio</taxon>
    </lineage>
</organism>
<sequence length="464" mass="46045">MSDVACPGRPGGPRGPKGCDAACLCLAVLLLLLCPVRPDAFAAAGPPEKAVLEMCGPFSVEPGLAEPWPGAKAVRPGSPVGPADKGFGCRFTLAGKPGGGPVRVEARLTRPTGTGRPAVERWFVTARRGEPAVAAYALFPPGRATPGDWTLELFAGDRRLAGETFTVLAAVEAVPPPTDQTAPEKSPPPSDPATPSDPSDPPERADPALPPGPVPEPARAMPPPAAGAPSPPADPAPLALPLPAALPAAPAPAPAAAPMAAVPKVATSPQAMLPSPPAVAPTSVPPAGPTPVARPVPAASPAPAKAAAAPAGPPAPGTAKKAPVRPAPPVPFRPASPAAFRSAPAGPAATAPAPAGPLPVASPPAAPAPVAGDKAGRSAYVLQTGFFTEAPNAEAQAARLRSRGMPACVAVEGQGGGRRYRVLAGRFGDARVAGRARDEVRTIVGTTPLVTRLDAGQLAGLRCH</sequence>
<dbReference type="Gene3D" id="2.60.40.2390">
    <property type="match status" value="1"/>
</dbReference>